<name>A0A9D1IZX5_9FIRM</name>
<dbReference type="InterPro" id="IPR033948">
    <property type="entry name" value="ETF_beta_N"/>
</dbReference>
<evidence type="ECO:0000259" key="2">
    <source>
        <dbReference type="SMART" id="SM00893"/>
    </source>
</evidence>
<gene>
    <name evidence="3" type="ORF">IAD36_07200</name>
</gene>
<dbReference type="PANTHER" id="PTHR21294:SF17">
    <property type="entry name" value="PROTEIN FIXA"/>
    <property type="match status" value="1"/>
</dbReference>
<dbReference type="SUPFAM" id="SSF52402">
    <property type="entry name" value="Adenine nucleotide alpha hydrolases-like"/>
    <property type="match status" value="1"/>
</dbReference>
<dbReference type="InterPro" id="IPR012255">
    <property type="entry name" value="ETF_b"/>
</dbReference>
<protein>
    <recommendedName>
        <fullName evidence="1">Electron transfer flavoprotein small subunit</fullName>
    </recommendedName>
</protein>
<dbReference type="Proteomes" id="UP000824238">
    <property type="component" value="Unassembled WGS sequence"/>
</dbReference>
<comment type="caution">
    <text evidence="3">The sequence shown here is derived from an EMBL/GenBank/DDBJ whole genome shotgun (WGS) entry which is preliminary data.</text>
</comment>
<evidence type="ECO:0000313" key="4">
    <source>
        <dbReference type="Proteomes" id="UP000824238"/>
    </source>
</evidence>
<feature type="domain" description="Electron transfer flavoprotein alpha/beta-subunit N-terminal" evidence="2">
    <location>
        <begin position="21"/>
        <end position="211"/>
    </location>
</feature>
<evidence type="ECO:0000313" key="3">
    <source>
        <dbReference type="EMBL" id="HIR55359.1"/>
    </source>
</evidence>
<dbReference type="Pfam" id="PF01012">
    <property type="entry name" value="ETF"/>
    <property type="match status" value="1"/>
</dbReference>
<dbReference type="PANTHER" id="PTHR21294">
    <property type="entry name" value="ELECTRON TRANSFER FLAVOPROTEIN BETA-SUBUNIT"/>
    <property type="match status" value="1"/>
</dbReference>
<sequence length="260" mass="27253">MNIIVFIKQIPDTDKVRLDEHGNLLREGVESIINPVDKNAIEAGLRLRDEHGGKVTAVTMGPPQAAEVLNRALFMGCDDVVLLSDRAFGGADTLATGYTLAMAAKKLGGADLLIFGNRAADAETAQTGPVTAGFLGLPLVTSVSELSVEDGWAVCTREFALGVEKCRVRLPAVITVKPELNTPRFQTPANVIAGLKKPLKVWDSAALGSDSSKTGVCGSPSRTKRVVAPPARSMDTEVIGGSNEEMAGALAALLAGEHLI</sequence>
<dbReference type="GO" id="GO:0009055">
    <property type="term" value="F:electron transfer activity"/>
    <property type="evidence" value="ECO:0007669"/>
    <property type="project" value="InterPro"/>
</dbReference>
<evidence type="ECO:0000256" key="1">
    <source>
        <dbReference type="ARBA" id="ARBA00042002"/>
    </source>
</evidence>
<proteinExistence type="predicted"/>
<dbReference type="CDD" id="cd01714">
    <property type="entry name" value="ETF_beta"/>
    <property type="match status" value="1"/>
</dbReference>
<dbReference type="PIRSF" id="PIRSF000090">
    <property type="entry name" value="Beta-ETF"/>
    <property type="match status" value="1"/>
</dbReference>
<dbReference type="InterPro" id="IPR014729">
    <property type="entry name" value="Rossmann-like_a/b/a_fold"/>
</dbReference>
<reference evidence="3" key="1">
    <citation type="submission" date="2020-10" db="EMBL/GenBank/DDBJ databases">
        <authorList>
            <person name="Gilroy R."/>
        </authorList>
    </citation>
    <scope>NUCLEOTIDE SEQUENCE</scope>
    <source>
        <strain evidence="3">ChiGjej3B3-7149</strain>
    </source>
</reference>
<dbReference type="Gene3D" id="3.40.50.620">
    <property type="entry name" value="HUPs"/>
    <property type="match status" value="1"/>
</dbReference>
<dbReference type="EMBL" id="DVHH01000172">
    <property type="protein sequence ID" value="HIR55359.1"/>
    <property type="molecule type" value="Genomic_DNA"/>
</dbReference>
<reference evidence="3" key="2">
    <citation type="journal article" date="2021" name="PeerJ">
        <title>Extensive microbial diversity within the chicken gut microbiome revealed by metagenomics and culture.</title>
        <authorList>
            <person name="Gilroy R."/>
            <person name="Ravi A."/>
            <person name="Getino M."/>
            <person name="Pursley I."/>
            <person name="Horton D.L."/>
            <person name="Alikhan N.F."/>
            <person name="Baker D."/>
            <person name="Gharbi K."/>
            <person name="Hall N."/>
            <person name="Watson M."/>
            <person name="Adriaenssens E.M."/>
            <person name="Foster-Nyarko E."/>
            <person name="Jarju S."/>
            <person name="Secka A."/>
            <person name="Antonio M."/>
            <person name="Oren A."/>
            <person name="Chaudhuri R.R."/>
            <person name="La Ragione R."/>
            <person name="Hildebrand F."/>
            <person name="Pallen M.J."/>
        </authorList>
    </citation>
    <scope>NUCLEOTIDE SEQUENCE</scope>
    <source>
        <strain evidence="3">ChiGjej3B3-7149</strain>
    </source>
</reference>
<organism evidence="3 4">
    <name type="scientific">Candidatus Scatomorpha intestinigallinarum</name>
    <dbReference type="NCBI Taxonomy" id="2840923"/>
    <lineage>
        <taxon>Bacteria</taxon>
        <taxon>Bacillati</taxon>
        <taxon>Bacillota</taxon>
        <taxon>Clostridia</taxon>
        <taxon>Eubacteriales</taxon>
        <taxon>Candidatus Scatomorpha</taxon>
    </lineage>
</organism>
<accession>A0A9D1IZX5</accession>
<dbReference type="AlphaFoldDB" id="A0A9D1IZX5"/>
<dbReference type="InterPro" id="IPR014730">
    <property type="entry name" value="ETF_a/b_N"/>
</dbReference>
<dbReference type="SMART" id="SM00893">
    <property type="entry name" value="ETF"/>
    <property type="match status" value="1"/>
</dbReference>